<keyword evidence="8" id="KW-1185">Reference proteome</keyword>
<feature type="site" description="Important for catalytic activity" evidence="4">
    <location>
        <position position="139"/>
    </location>
</feature>
<evidence type="ECO:0000256" key="3">
    <source>
        <dbReference type="ARBA" id="ARBA00023002"/>
    </source>
</evidence>
<dbReference type="PANTHER" id="PTHR48075:SF5">
    <property type="entry name" value="3-HYDROXYBUTYRYL-COA DEHYDROGENASE"/>
    <property type="match status" value="1"/>
</dbReference>
<feature type="domain" description="3-hydroxyacyl-CoA dehydrogenase C-terminal" evidence="5">
    <location>
        <begin position="186"/>
        <end position="284"/>
    </location>
</feature>
<evidence type="ECO:0000259" key="5">
    <source>
        <dbReference type="Pfam" id="PF00725"/>
    </source>
</evidence>
<evidence type="ECO:0000256" key="1">
    <source>
        <dbReference type="ARBA" id="ARBA00005086"/>
    </source>
</evidence>
<dbReference type="InterPro" id="IPR013328">
    <property type="entry name" value="6PGD_dom2"/>
</dbReference>
<dbReference type="InterPro" id="IPR022694">
    <property type="entry name" value="3-OHacyl-CoA_DH"/>
</dbReference>
<dbReference type="OrthoDB" id="3229174at2"/>
<dbReference type="SUPFAM" id="SSF51735">
    <property type="entry name" value="NAD(P)-binding Rossmann-fold domains"/>
    <property type="match status" value="1"/>
</dbReference>
<organism evidence="7 8">
    <name type="scientific">Amycolatopsis acidicola</name>
    <dbReference type="NCBI Taxonomy" id="2596893"/>
    <lineage>
        <taxon>Bacteria</taxon>
        <taxon>Bacillati</taxon>
        <taxon>Actinomycetota</taxon>
        <taxon>Actinomycetes</taxon>
        <taxon>Pseudonocardiales</taxon>
        <taxon>Pseudonocardiaceae</taxon>
        <taxon>Amycolatopsis</taxon>
    </lineage>
</organism>
<dbReference type="GO" id="GO:0016616">
    <property type="term" value="F:oxidoreductase activity, acting on the CH-OH group of donors, NAD or NADP as acceptor"/>
    <property type="evidence" value="ECO:0007669"/>
    <property type="project" value="InterPro"/>
</dbReference>
<dbReference type="EMBL" id="VMNW02000007">
    <property type="protein sequence ID" value="KAA9164403.1"/>
    <property type="molecule type" value="Genomic_DNA"/>
</dbReference>
<dbReference type="Pfam" id="PF02737">
    <property type="entry name" value="3HCDH_N"/>
    <property type="match status" value="1"/>
</dbReference>
<dbReference type="InterPro" id="IPR008927">
    <property type="entry name" value="6-PGluconate_DH-like_C_sf"/>
</dbReference>
<feature type="domain" description="3-hydroxyacyl-CoA dehydrogenase NAD binding" evidence="6">
    <location>
        <begin position="4"/>
        <end position="181"/>
    </location>
</feature>
<dbReference type="InterPro" id="IPR006108">
    <property type="entry name" value="3HC_DH_C"/>
</dbReference>
<dbReference type="InterPro" id="IPR006176">
    <property type="entry name" value="3-OHacyl-CoA_DH_NAD-bd"/>
</dbReference>
<evidence type="ECO:0000313" key="8">
    <source>
        <dbReference type="Proteomes" id="UP000319769"/>
    </source>
</evidence>
<dbReference type="InterPro" id="IPR036291">
    <property type="entry name" value="NAD(P)-bd_dom_sf"/>
</dbReference>
<sequence length="308" mass="33011">MYGKVAVIGAGTMGRGLALSHTLAGSSVALYDVSGAVLSAARVLIASAAETLVTGGLLDAAESERVQASITIEPDLATALAGASLIVETVVEDPDVKRAVFADLDRLAPEDAVLTSNSSRLDVFPLVPASRTGHFLIAHWYNPSYLTDLVDVVPHPDCPAERADQLVAYLRQAGKRPVLLRKFMPGYLANRIQSAIAQEVFFLLDNGFATPQQIDDSIRYGLAERLLAHGYLEKCDYTGLELMQRTLANATYTPPPQTVKSPALDALVAAGHTGVMAGAGFYDYGDTEPAELLAERDQRLMRLRQARS</sequence>
<evidence type="ECO:0000256" key="4">
    <source>
        <dbReference type="PIRSR" id="PIRSR000105-1"/>
    </source>
</evidence>
<protein>
    <submittedName>
        <fullName evidence="7">3-hydroxyacyl-CoA dehydrogenase family protein</fullName>
    </submittedName>
</protein>
<comment type="caution">
    <text evidence="7">The sequence shown here is derived from an EMBL/GenBank/DDBJ whole genome shotgun (WGS) entry which is preliminary data.</text>
</comment>
<dbReference type="GO" id="GO:0070403">
    <property type="term" value="F:NAD+ binding"/>
    <property type="evidence" value="ECO:0007669"/>
    <property type="project" value="InterPro"/>
</dbReference>
<reference evidence="7" key="1">
    <citation type="submission" date="2019-09" db="EMBL/GenBank/DDBJ databases">
        <authorList>
            <person name="Teo W.F.A."/>
            <person name="Duangmal K."/>
        </authorList>
    </citation>
    <scope>NUCLEOTIDE SEQUENCE [LARGE SCALE GENOMIC DNA]</scope>
    <source>
        <strain evidence="7">K81G1</strain>
    </source>
</reference>
<accession>A0A5N0VG83</accession>
<dbReference type="Gene3D" id="3.40.50.720">
    <property type="entry name" value="NAD(P)-binding Rossmann-like Domain"/>
    <property type="match status" value="1"/>
</dbReference>
<dbReference type="SUPFAM" id="SSF48179">
    <property type="entry name" value="6-phosphogluconate dehydrogenase C-terminal domain-like"/>
    <property type="match status" value="1"/>
</dbReference>
<dbReference type="GO" id="GO:0006631">
    <property type="term" value="P:fatty acid metabolic process"/>
    <property type="evidence" value="ECO:0007669"/>
    <property type="project" value="InterPro"/>
</dbReference>
<dbReference type="AlphaFoldDB" id="A0A5N0VG83"/>
<name>A0A5N0VG83_9PSEU</name>
<gene>
    <name evidence="7" type="ORF">FPZ12_007355</name>
</gene>
<keyword evidence="3" id="KW-0560">Oxidoreductase</keyword>
<dbReference type="Proteomes" id="UP000319769">
    <property type="component" value="Unassembled WGS sequence"/>
</dbReference>
<dbReference type="PIRSF" id="PIRSF000105">
    <property type="entry name" value="HCDH"/>
    <property type="match status" value="1"/>
</dbReference>
<proteinExistence type="inferred from homology"/>
<comment type="similarity">
    <text evidence="2">Belongs to the 3-hydroxyacyl-CoA dehydrogenase family.</text>
</comment>
<dbReference type="Gene3D" id="1.10.1040.10">
    <property type="entry name" value="N-(1-d-carboxylethyl)-l-norvaline Dehydrogenase, domain 2"/>
    <property type="match status" value="1"/>
</dbReference>
<dbReference type="RefSeq" id="WP_144747053.1">
    <property type="nucleotide sequence ID" value="NZ_VMNW02000007.1"/>
</dbReference>
<dbReference type="PANTHER" id="PTHR48075">
    <property type="entry name" value="3-HYDROXYACYL-COA DEHYDROGENASE FAMILY PROTEIN"/>
    <property type="match status" value="1"/>
</dbReference>
<comment type="pathway">
    <text evidence="1">Lipid metabolism; butanoate metabolism.</text>
</comment>
<dbReference type="Pfam" id="PF00725">
    <property type="entry name" value="3HCDH"/>
    <property type="match status" value="1"/>
</dbReference>
<evidence type="ECO:0000313" key="7">
    <source>
        <dbReference type="EMBL" id="KAA9164403.1"/>
    </source>
</evidence>
<evidence type="ECO:0000256" key="2">
    <source>
        <dbReference type="ARBA" id="ARBA00009463"/>
    </source>
</evidence>
<evidence type="ECO:0000259" key="6">
    <source>
        <dbReference type="Pfam" id="PF02737"/>
    </source>
</evidence>